<gene>
    <name evidence="13" type="ORF">DAPK24_035750</name>
</gene>
<evidence type="ECO:0000256" key="1">
    <source>
        <dbReference type="ARBA" id="ARBA00004123"/>
    </source>
</evidence>
<accession>A0AAV5R6R8</accession>
<evidence type="ECO:0000256" key="7">
    <source>
        <dbReference type="ARBA" id="ARBA00023242"/>
    </source>
</evidence>
<feature type="domain" description="Helicase SEN1 beta-barrel" evidence="12">
    <location>
        <begin position="1158"/>
        <end position="1271"/>
    </location>
</feature>
<evidence type="ECO:0000313" key="13">
    <source>
        <dbReference type="EMBL" id="GMM47000.1"/>
    </source>
</evidence>
<dbReference type="InterPro" id="IPR041677">
    <property type="entry name" value="DNA2/NAM7_AAA_11"/>
</dbReference>
<name>A0AAV5R6R8_PICKL</name>
<dbReference type="GO" id="GO:0005694">
    <property type="term" value="C:chromosome"/>
    <property type="evidence" value="ECO:0007669"/>
    <property type="project" value="UniProtKB-ARBA"/>
</dbReference>
<proteinExistence type="inferred from homology"/>
<dbReference type="Pfam" id="PF13086">
    <property type="entry name" value="AAA_11"/>
    <property type="match status" value="1"/>
</dbReference>
<dbReference type="InterPro" id="IPR027417">
    <property type="entry name" value="P-loop_NTPase"/>
</dbReference>
<dbReference type="CDD" id="cd18042">
    <property type="entry name" value="DEXXQc_SETX"/>
    <property type="match status" value="1"/>
</dbReference>
<dbReference type="PANTHER" id="PTHR10887">
    <property type="entry name" value="DNA2/NAM7 HELICASE FAMILY"/>
    <property type="match status" value="1"/>
</dbReference>
<dbReference type="Pfam" id="PF12726">
    <property type="entry name" value="SEN1_N"/>
    <property type="match status" value="1"/>
</dbReference>
<dbReference type="EMBL" id="BTGB01000005">
    <property type="protein sequence ID" value="GMM47000.1"/>
    <property type="molecule type" value="Genomic_DNA"/>
</dbReference>
<dbReference type="Gene3D" id="3.40.50.300">
    <property type="entry name" value="P-loop containing nucleotide triphosphate hydrolases"/>
    <property type="match status" value="2"/>
</dbReference>
<dbReference type="InterPro" id="IPR024481">
    <property type="entry name" value="Helicase_Sen1_N"/>
</dbReference>
<dbReference type="Pfam" id="PF13087">
    <property type="entry name" value="AAA_12"/>
    <property type="match status" value="1"/>
</dbReference>
<dbReference type="Proteomes" id="UP001378960">
    <property type="component" value="Unassembled WGS sequence"/>
</dbReference>
<organism evidence="13 14">
    <name type="scientific">Pichia kluyveri</name>
    <name type="common">Yeast</name>
    <dbReference type="NCBI Taxonomy" id="36015"/>
    <lineage>
        <taxon>Eukaryota</taxon>
        <taxon>Fungi</taxon>
        <taxon>Dikarya</taxon>
        <taxon>Ascomycota</taxon>
        <taxon>Saccharomycotina</taxon>
        <taxon>Pichiomycetes</taxon>
        <taxon>Pichiales</taxon>
        <taxon>Pichiaceae</taxon>
        <taxon>Pichia</taxon>
    </lineage>
</organism>
<comment type="similarity">
    <text evidence="2">Belongs to the DNA2/NAM7 helicase family.</text>
</comment>
<feature type="compositionally biased region" description="Basic and acidic residues" evidence="8">
    <location>
        <begin position="1873"/>
        <end position="1884"/>
    </location>
</feature>
<dbReference type="GO" id="GO:0006369">
    <property type="term" value="P:termination of RNA polymerase II transcription"/>
    <property type="evidence" value="ECO:0007669"/>
    <property type="project" value="TreeGrafter"/>
</dbReference>
<feature type="domain" description="Helicase Sen1 N-terminal" evidence="9">
    <location>
        <begin position="89"/>
        <end position="852"/>
    </location>
</feature>
<evidence type="ECO:0000256" key="8">
    <source>
        <dbReference type="SAM" id="MobiDB-lite"/>
    </source>
</evidence>
<keyword evidence="6" id="KW-0067">ATP-binding</keyword>
<sequence length="2010" mass="229923">METPKNEVWKLAGSIADRISQTYTENDPGLQESVVEECMQFYLSISSDDTTKSHMFCKSQTSSTVISFLIVVLAGFDVDFDNEQFIPIRTCIDHCTDCLIQYHINRANIRKNFILLKKVPYSSIQLTMEKPSVWEGKHLYKKISKSIEDKLDNESLKIVLSKILAECLLNPKILRLNHNLKTYFDHCTTFLNSAHNLLHERNMDYYPGLVYLLFSEDPDQRNWALSKLPYGKLDDNGKPITDFMNNNDFNDLLVEEYEIHFFNIQKPDFFSDDNAIKFWTNIAPLVRFNSIDMIKSVVCEPYSSASFRDDSKIRIVPLYSIFINHVFSYLDSPLPFLLRFLAISLERFKTHIFELIKPHNYMSFFDMAFNNPAYKKYLIQLAPDVFPESLSELDSARTAFFVDLVKWMEVCSQILNDSNNCQFSIAIFGFLTDYMKNPNCGKFIGTYVMENMNTQLTLKNNIYSENIFTEMTYKHSARMLVDKKCILLFDALNIPALEKRAIKLIKTSLEYDIQSYAYYSHKLNNNQLLTVPDFHPDLWNLINVKIASNKNLSMNVFKSFEDIINVFLIDVPYKKTKLSIDKVSEETIKKTVLAANRHNKTVQNFTSSIENILVKLSEYLTSTQMKLILADEEASFGFWSLIMSPVDKIYDSSIALMNESFDVDDRLEAFKECLNLNLKTTLTSFKHALSKFTLLQLFLPSQRIVKVLMDFMTTLFDPMSGKLISLNNEVSVELKTSIIEFWSDVWSFLGMIFKNIFNWSITYEKLKLTLPKDISEKISSDLLNFTRDVLDLSHSVLNGLKIIIALLNFENSYKSKELLIIKETLLNPIIATLTDLFKWLRLSDAALLILCVDLITKILDLSTEAGIVFKDDNLTILIKLCLRAKKFNNKMNSEQTGELLLRARKMNDKLVDTITIQVEDEKMANKRSMSPDVKTGGYEYTSRKLASQSTLGNYLKPNIREVPSFVPPKRLSKLELAQQKLNEKRKLQSTSASVEPAPARPSGYNNSKKPIKIGSDSESDNEDSDNENTQTGGLFTKEQVVAKMKKTKAALQSLQAPRFHTDICGKNERTEKQNALLKKKQAEELMRLRLNVDMNPLYKTILTWSYNNESELPSDYDESKYFPIKNKFDSVSDYQKSFEPLLLLECWQSIQRAKQIGDEQPFRMTIGSRSATDMFFDIYVSVKKEVINTARCFNDNDLLVIMLVDNLPSEEENVGIPKRLIKNATINCFAKVREIKNTNGPFCDITLRVSSENNNLVHKITSGMTLVGLKVNTMTTLEREFSSLEGLKYYDLSTEIIKAVPAEIEEPDSNKIRKIKNVYDVNDSQARAISGTVQGSGFSLIQGPPGTGKTKTILGVIGYFLTQEDKTVHRVLAPGVKDDGSRSTNLSSLKGDINNKRKILICAPSNAAVDELVLRIRKGIKNSKGEFFKPAVVRLGKSDAINEQVKDLTLEEQVDKQLTKMSNNNDDSKIREEHKKCIIERDELRKQLESGKLPEEEIGKTEVRLQEVMVRRRELGKRLDEMREQRAVNYRNREIERRNIQFKILNNAQVVCSTLSGSAHDVLAGMSMTFETVVIDEAAQCIELSAIIPLRYGCKKCIMVGDPNQLPPTVLSQKAASFNYEQSLFVRMQNNYKDSVYLLDVQYRMHPDISRFPSKEFYKSRLKDGPDMATKTAREWHVQPIYSPYRFFNLRGEQVRNERTQSLFNKVECRVILEIVEDLYFKFPNVNWLNKIGVISPYKEQVRLLRKTFIDRFGNLILKQVDFNTVDGFQGQEKDIIIFSCVRAETNAGVGFLADIRRMNVALTRARSSLWVVGSVDALVSNKTWRDLCQDAKDRQLITETYVGFTRKVTKVISDKDALKTVDEKKDTRGKIENLDSIDSSEKKDKKKKKESTKSGIITQSSDDKQSIKYLNSAPLGNSKKRQATGIEHIDVSKLRKISKNVQNVRPIPVKTSSGQISADLRMTKSSKITPSASGVIMPKKNIKDNTPAGMVKISKPKPSYMLPKAPKRD</sequence>
<dbReference type="InterPro" id="IPR045055">
    <property type="entry name" value="DNA2/NAM7-like"/>
</dbReference>
<evidence type="ECO:0000259" key="11">
    <source>
        <dbReference type="Pfam" id="PF13087"/>
    </source>
</evidence>
<evidence type="ECO:0000259" key="9">
    <source>
        <dbReference type="Pfam" id="PF12726"/>
    </source>
</evidence>
<feature type="domain" description="DNA2/NAM7 helicase helicase" evidence="10">
    <location>
        <begin position="1321"/>
        <end position="1613"/>
    </location>
</feature>
<dbReference type="InterPro" id="IPR056474">
    <property type="entry name" value="SEN1_barrel"/>
</dbReference>
<dbReference type="Pfam" id="PF23576">
    <property type="entry name" value="SEN1_barrel"/>
    <property type="match status" value="1"/>
</dbReference>
<feature type="compositionally biased region" description="Acidic residues" evidence="8">
    <location>
        <begin position="1017"/>
        <end position="1026"/>
    </location>
</feature>
<dbReference type="GO" id="GO:0001147">
    <property type="term" value="F:transcription termination site sequence-specific DNA binding"/>
    <property type="evidence" value="ECO:0007669"/>
    <property type="project" value="TreeGrafter"/>
</dbReference>
<evidence type="ECO:0000259" key="10">
    <source>
        <dbReference type="Pfam" id="PF13086"/>
    </source>
</evidence>
<keyword evidence="14" id="KW-1185">Reference proteome</keyword>
<protein>
    <submittedName>
        <fullName evidence="13">DNA/RNA helicase</fullName>
    </submittedName>
</protein>
<evidence type="ECO:0000256" key="5">
    <source>
        <dbReference type="ARBA" id="ARBA00022806"/>
    </source>
</evidence>
<evidence type="ECO:0000256" key="2">
    <source>
        <dbReference type="ARBA" id="ARBA00007913"/>
    </source>
</evidence>
<keyword evidence="4" id="KW-0378">Hydrolase</keyword>
<dbReference type="CDD" id="cd21408">
    <property type="entry name" value="1B_Sen1p-like"/>
    <property type="match status" value="1"/>
</dbReference>
<dbReference type="InterPro" id="IPR041679">
    <property type="entry name" value="DNA2/NAM7-like_C"/>
</dbReference>
<evidence type="ECO:0000313" key="14">
    <source>
        <dbReference type="Proteomes" id="UP001378960"/>
    </source>
</evidence>
<dbReference type="FunFam" id="3.40.50.300:FF:001152">
    <property type="entry name" value="tRNA-splicing endonuclease, putative"/>
    <property type="match status" value="1"/>
</dbReference>
<dbReference type="GO" id="GO:0016604">
    <property type="term" value="C:nuclear body"/>
    <property type="evidence" value="ECO:0007669"/>
    <property type="project" value="TreeGrafter"/>
</dbReference>
<feature type="compositionally biased region" description="Polar residues" evidence="8">
    <location>
        <begin position="1964"/>
        <end position="1973"/>
    </location>
</feature>
<dbReference type="InterPro" id="IPR047187">
    <property type="entry name" value="SF1_C_Upf1"/>
</dbReference>
<dbReference type="GO" id="GO:0016787">
    <property type="term" value="F:hydrolase activity"/>
    <property type="evidence" value="ECO:0007669"/>
    <property type="project" value="UniProtKB-KW"/>
</dbReference>
<feature type="region of interest" description="Disordered" evidence="8">
    <location>
        <begin position="981"/>
        <end position="1035"/>
    </location>
</feature>
<comment type="caution">
    <text evidence="13">The sequence shown here is derived from an EMBL/GenBank/DDBJ whole genome shotgun (WGS) entry which is preliminary data.</text>
</comment>
<feature type="region of interest" description="Disordered" evidence="8">
    <location>
        <begin position="1963"/>
        <end position="2010"/>
    </location>
</feature>
<dbReference type="FunFam" id="3.40.50.300:FF:000326">
    <property type="entry name" value="P-loop containing nucleoside triphosphate hydrolase"/>
    <property type="match status" value="1"/>
</dbReference>
<dbReference type="PANTHER" id="PTHR10887:SF495">
    <property type="entry name" value="HELICASE SENATAXIN ISOFORM X1-RELATED"/>
    <property type="match status" value="1"/>
</dbReference>
<feature type="region of interest" description="Disordered" evidence="8">
    <location>
        <begin position="1873"/>
        <end position="1899"/>
    </location>
</feature>
<comment type="subcellular location">
    <subcellularLocation>
        <location evidence="1">Nucleus</location>
    </subcellularLocation>
</comment>
<reference evidence="13 14" key="1">
    <citation type="journal article" date="2023" name="Elife">
        <title>Identification of key yeast species and microbe-microbe interactions impacting larval growth of Drosophila in the wild.</title>
        <authorList>
            <person name="Mure A."/>
            <person name="Sugiura Y."/>
            <person name="Maeda R."/>
            <person name="Honda K."/>
            <person name="Sakurai N."/>
            <person name="Takahashi Y."/>
            <person name="Watada M."/>
            <person name="Katoh T."/>
            <person name="Gotoh A."/>
            <person name="Gotoh Y."/>
            <person name="Taniguchi I."/>
            <person name="Nakamura K."/>
            <person name="Hayashi T."/>
            <person name="Katayama T."/>
            <person name="Uemura T."/>
            <person name="Hattori Y."/>
        </authorList>
    </citation>
    <scope>NUCLEOTIDE SEQUENCE [LARGE SCALE GENOMIC DNA]</scope>
    <source>
        <strain evidence="13 14">PK-24</strain>
    </source>
</reference>
<evidence type="ECO:0000256" key="4">
    <source>
        <dbReference type="ARBA" id="ARBA00022801"/>
    </source>
</evidence>
<dbReference type="InterPro" id="IPR044340">
    <property type="entry name" value="Helicase_Sen1_1B_dom"/>
</dbReference>
<dbReference type="CDD" id="cd18808">
    <property type="entry name" value="SF1_C_Upf1"/>
    <property type="match status" value="1"/>
</dbReference>
<evidence type="ECO:0000259" key="12">
    <source>
        <dbReference type="Pfam" id="PF23576"/>
    </source>
</evidence>
<dbReference type="GO" id="GO:0005524">
    <property type="term" value="F:ATP binding"/>
    <property type="evidence" value="ECO:0007669"/>
    <property type="project" value="UniProtKB-KW"/>
</dbReference>
<keyword evidence="3" id="KW-0547">Nucleotide-binding</keyword>
<evidence type="ECO:0000256" key="6">
    <source>
        <dbReference type="ARBA" id="ARBA00022840"/>
    </source>
</evidence>
<feature type="domain" description="DNA2/NAM7 helicase-like C-terminal" evidence="11">
    <location>
        <begin position="1620"/>
        <end position="1816"/>
    </location>
</feature>
<keyword evidence="5 13" id="KW-0347">Helicase</keyword>
<keyword evidence="7" id="KW-0539">Nucleus</keyword>
<dbReference type="SUPFAM" id="SSF52540">
    <property type="entry name" value="P-loop containing nucleoside triphosphate hydrolases"/>
    <property type="match status" value="1"/>
</dbReference>
<dbReference type="GO" id="GO:0003678">
    <property type="term" value="F:DNA helicase activity"/>
    <property type="evidence" value="ECO:0007669"/>
    <property type="project" value="UniProtKB-ARBA"/>
</dbReference>
<evidence type="ECO:0000256" key="3">
    <source>
        <dbReference type="ARBA" id="ARBA00022741"/>
    </source>
</evidence>